<dbReference type="PIRSF" id="PIRSF028451">
    <property type="entry name" value="UCP028451"/>
    <property type="match status" value="1"/>
</dbReference>
<dbReference type="NCBIfam" id="TIGR02453">
    <property type="entry name" value="TIGR02453 family protein"/>
    <property type="match status" value="1"/>
</dbReference>
<evidence type="ECO:0000313" key="1">
    <source>
        <dbReference type="EMBL" id="MCL1029806.1"/>
    </source>
</evidence>
<organism evidence="1 2">
    <name type="scientific">Serratia silvae</name>
    <dbReference type="NCBI Taxonomy" id="2824122"/>
    <lineage>
        <taxon>Bacteria</taxon>
        <taxon>Pseudomonadati</taxon>
        <taxon>Pseudomonadota</taxon>
        <taxon>Gammaproteobacteria</taxon>
        <taxon>Enterobacterales</taxon>
        <taxon>Yersiniaceae</taxon>
        <taxon>Serratia</taxon>
    </lineage>
</organism>
<dbReference type="RefSeq" id="WP_248946007.1">
    <property type="nucleotide sequence ID" value="NZ_JAGQDC010000008.1"/>
</dbReference>
<dbReference type="EMBL" id="JAGQDC010000008">
    <property type="protein sequence ID" value="MCL1029806.1"/>
    <property type="molecule type" value="Genomic_DNA"/>
</dbReference>
<dbReference type="PANTHER" id="PTHR36452">
    <property type="entry name" value="CHROMOSOME 12, WHOLE GENOME SHOTGUN SEQUENCE"/>
    <property type="match status" value="1"/>
</dbReference>
<gene>
    <name evidence="1" type="ORF">KAJ71_12360</name>
</gene>
<dbReference type="PANTHER" id="PTHR36452:SF1">
    <property type="entry name" value="DUF2461 DOMAIN-CONTAINING PROTEIN"/>
    <property type="match status" value="1"/>
</dbReference>
<dbReference type="InterPro" id="IPR015996">
    <property type="entry name" value="UCP028451"/>
</dbReference>
<dbReference type="InterPro" id="IPR012808">
    <property type="entry name" value="CHP02453"/>
</dbReference>
<dbReference type="Pfam" id="PF09365">
    <property type="entry name" value="DUF2461"/>
    <property type="match status" value="1"/>
</dbReference>
<protein>
    <submittedName>
        <fullName evidence="1">DUF2461 domain-containing protein</fullName>
    </submittedName>
</protein>
<reference evidence="1" key="1">
    <citation type="submission" date="2021-04" db="EMBL/GenBank/DDBJ databases">
        <title>Genome sequence of Serratia sp. arafor3.</title>
        <authorList>
            <person name="Besaury L."/>
        </authorList>
    </citation>
    <scope>NUCLEOTIDE SEQUENCE</scope>
    <source>
        <strain evidence="1">Arafor3</strain>
    </source>
</reference>
<comment type="caution">
    <text evidence="1">The sequence shown here is derived from an EMBL/GenBank/DDBJ whole genome shotgun (WGS) entry which is preliminary data.</text>
</comment>
<proteinExistence type="predicted"/>
<dbReference type="Proteomes" id="UP001165275">
    <property type="component" value="Unassembled WGS sequence"/>
</dbReference>
<name>A0ABT0KCX9_9GAMM</name>
<sequence>MNDANPPFSRFSSESIAFLIEVKSQNDKEWYENNKSSYEKYLLKPFQCLIEELTPVIQEIDPYIEISPRIGRIISRIYRDTRFSKDKSRFRDRMWLTFKRDKKNWIDSPVFFFEIRPSAFYYGLGYYAATRTTMDHVRKSILCREKDFLNATAHLLPNFTLVGNSYKRPLEPNQPEKIATWYNKKSFSVMKENNNIAEIFDHNLASTLADAFIQLAPLYDFLIRIEEEKNRDLEIKRSTMNI</sequence>
<evidence type="ECO:0000313" key="2">
    <source>
        <dbReference type="Proteomes" id="UP001165275"/>
    </source>
</evidence>
<accession>A0ABT0KCX9</accession>
<keyword evidence="2" id="KW-1185">Reference proteome</keyword>